<proteinExistence type="predicted"/>
<dbReference type="SUPFAM" id="SSF81383">
    <property type="entry name" value="F-box domain"/>
    <property type="match status" value="1"/>
</dbReference>
<dbReference type="InterPro" id="IPR036047">
    <property type="entry name" value="F-box-like_dom_sf"/>
</dbReference>
<feature type="domain" description="F-box" evidence="1">
    <location>
        <begin position="17"/>
        <end position="64"/>
    </location>
</feature>
<reference evidence="2 3" key="1">
    <citation type="journal article" date="2012" name="Nat. Commun.">
        <title>A multi-omic map of the lipid-producing yeast Rhodosporidium toruloides.</title>
        <authorList>
            <person name="Zhu Z."/>
            <person name="Zhang S."/>
            <person name="Liu H."/>
            <person name="Shen H."/>
            <person name="Lin X."/>
            <person name="Yang F."/>
            <person name="Zhou Y.J."/>
            <person name="Jin G."/>
            <person name="Ye M."/>
            <person name="Zou H."/>
            <person name="Zou H."/>
            <person name="Zhao Z.K."/>
        </authorList>
    </citation>
    <scope>NUCLEOTIDE SEQUENCE [LARGE SCALE GENOMIC DNA]</scope>
    <source>
        <strain evidence="2 3">NP11</strain>
    </source>
</reference>
<dbReference type="AlphaFoldDB" id="M7X3V6"/>
<sequence length="237" mass="27451">MLSQALSQPNQATPAPIRRLPHELLSHIFEFCDAFPQRKATLRALCLVSRDFYKVAAPILYGRLVAKFGERLVYGSWFWQRRETTDSRLLRTLETSEKVAKLVKVLEVTMDLSERWVVPGPYADPDRQARLRIPTMPKLRTAEVTFVDRWNHSPDYSEGALLTLARAAPNLQILYLHSLNDRHDTTLKKIARLGNQFWEAWPKLEKVVVRKWRSEASPSHRKIAKDAKAWDVKIEPV</sequence>
<dbReference type="Proteomes" id="UP000016926">
    <property type="component" value="Unassembled WGS sequence"/>
</dbReference>
<dbReference type="Pfam" id="PF12937">
    <property type="entry name" value="F-box-like"/>
    <property type="match status" value="1"/>
</dbReference>
<evidence type="ECO:0000313" key="2">
    <source>
        <dbReference type="EMBL" id="EMS18329.1"/>
    </source>
</evidence>
<name>M7X3V6_RHOT1</name>
<accession>M7X3V6</accession>
<protein>
    <recommendedName>
        <fullName evidence="1">F-box domain-containing protein</fullName>
    </recommendedName>
</protein>
<gene>
    <name evidence="2" type="ORF">RHTO_06472</name>
</gene>
<dbReference type="GeneID" id="27370485"/>
<dbReference type="RefSeq" id="XP_016269448.1">
    <property type="nucleotide sequence ID" value="XM_016420133.1"/>
</dbReference>
<dbReference type="EMBL" id="KB722682">
    <property type="protein sequence ID" value="EMS18329.1"/>
    <property type="molecule type" value="Genomic_DNA"/>
</dbReference>
<dbReference type="HOGENOM" id="CLU_1171191_0_0_1"/>
<evidence type="ECO:0000313" key="3">
    <source>
        <dbReference type="Proteomes" id="UP000016926"/>
    </source>
</evidence>
<evidence type="ECO:0000259" key="1">
    <source>
        <dbReference type="Pfam" id="PF12937"/>
    </source>
</evidence>
<keyword evidence="3" id="KW-1185">Reference proteome</keyword>
<organism evidence="2 3">
    <name type="scientific">Rhodotorula toruloides (strain NP11)</name>
    <name type="common">Yeast</name>
    <name type="synonym">Rhodosporidium toruloides</name>
    <dbReference type="NCBI Taxonomy" id="1130832"/>
    <lineage>
        <taxon>Eukaryota</taxon>
        <taxon>Fungi</taxon>
        <taxon>Dikarya</taxon>
        <taxon>Basidiomycota</taxon>
        <taxon>Pucciniomycotina</taxon>
        <taxon>Microbotryomycetes</taxon>
        <taxon>Sporidiobolales</taxon>
        <taxon>Sporidiobolaceae</taxon>
        <taxon>Rhodotorula</taxon>
    </lineage>
</organism>
<dbReference type="InterPro" id="IPR001810">
    <property type="entry name" value="F-box_dom"/>
</dbReference>